<reference evidence="16 17" key="1">
    <citation type="journal article" date="2021" name="Microbiol. Resour. Announc.">
        <title>Complete Genome Sequences of Three Human Oral Treponema parvum Isolates.</title>
        <authorList>
            <person name="Zeng H."/>
            <person name="Watt R.M."/>
        </authorList>
    </citation>
    <scope>NUCLEOTIDE SEQUENCE [LARGE SCALE GENOMIC DNA]</scope>
    <source>
        <strain evidence="16 17">ATCC 700770</strain>
    </source>
</reference>
<gene>
    <name evidence="15" type="primary">uppP</name>
    <name evidence="16" type="ORF">HRQ91_10675</name>
</gene>
<evidence type="ECO:0000256" key="12">
    <source>
        <dbReference type="ARBA" id="ARBA00032707"/>
    </source>
</evidence>
<evidence type="ECO:0000256" key="10">
    <source>
        <dbReference type="ARBA" id="ARBA00023251"/>
    </source>
</evidence>
<comment type="catalytic activity">
    <reaction evidence="14 15">
        <text>di-trans,octa-cis-undecaprenyl diphosphate + H2O = di-trans,octa-cis-undecaprenyl phosphate + phosphate + H(+)</text>
        <dbReference type="Rhea" id="RHEA:28094"/>
        <dbReference type="ChEBI" id="CHEBI:15377"/>
        <dbReference type="ChEBI" id="CHEBI:15378"/>
        <dbReference type="ChEBI" id="CHEBI:43474"/>
        <dbReference type="ChEBI" id="CHEBI:58405"/>
        <dbReference type="ChEBI" id="CHEBI:60392"/>
        <dbReference type="EC" id="3.6.1.27"/>
    </reaction>
</comment>
<comment type="subcellular location">
    <subcellularLocation>
        <location evidence="1 15">Cell membrane</location>
        <topology evidence="1 15">Multi-pass membrane protein</topology>
    </subcellularLocation>
</comment>
<evidence type="ECO:0000256" key="9">
    <source>
        <dbReference type="ARBA" id="ARBA00023136"/>
    </source>
</evidence>
<keyword evidence="17" id="KW-1185">Reference proteome</keyword>
<evidence type="ECO:0000256" key="13">
    <source>
        <dbReference type="ARBA" id="ARBA00032932"/>
    </source>
</evidence>
<evidence type="ECO:0000256" key="6">
    <source>
        <dbReference type="ARBA" id="ARBA00022692"/>
    </source>
</evidence>
<keyword evidence="8 15" id="KW-1133">Transmembrane helix</keyword>
<dbReference type="InterPro" id="IPR003824">
    <property type="entry name" value="UppP"/>
</dbReference>
<keyword evidence="9 15" id="KW-0472">Membrane</keyword>
<dbReference type="GO" id="GO:0009252">
    <property type="term" value="P:peptidoglycan biosynthetic process"/>
    <property type="evidence" value="ECO:0007669"/>
    <property type="project" value="UniProtKB-KW"/>
</dbReference>
<proteinExistence type="inferred from homology"/>
<sequence>MTVFKAIILGLVQGITEFLPVSSSGHLFILRRLFLANEIPILFDIMLHIATLAAVVIFFRKKIGRLLCVFAKILFFYPVCKLRRGSNYDRGGVQTENVGGAQVEGIGDTKTERIGGLRPDGLSGACDDPGDGLTGTDELSKKTIIAVLLTTVLTGAIGIFTKEYVTDLPPKFICTGFIVTALLLILSSSAEKRNKAASDKIPLGISWRQALLIGLMQGIGTLPGISRSGSTISGALFSGVDRETAAEFSFIVSIPAILGAFIIEIKDIGKLSSSVGLLPAAAGFITALVTGYVCLALLMKIIKKGRLEWFSLYLIPLGIAGILLF</sequence>
<dbReference type="GO" id="GO:0071555">
    <property type="term" value="P:cell wall organization"/>
    <property type="evidence" value="ECO:0007669"/>
    <property type="project" value="UniProtKB-KW"/>
</dbReference>
<keyword evidence="10 15" id="KW-0046">Antibiotic resistance</keyword>
<evidence type="ECO:0000256" key="15">
    <source>
        <dbReference type="HAMAP-Rule" id="MF_01006"/>
    </source>
</evidence>
<evidence type="ECO:0000256" key="7">
    <source>
        <dbReference type="ARBA" id="ARBA00022801"/>
    </source>
</evidence>
<evidence type="ECO:0000313" key="16">
    <source>
        <dbReference type="EMBL" id="QTQ14883.1"/>
    </source>
</evidence>
<feature type="transmembrane region" description="Helical" evidence="15">
    <location>
        <begin position="143"/>
        <end position="162"/>
    </location>
</feature>
<dbReference type="GO" id="GO:0005886">
    <property type="term" value="C:plasma membrane"/>
    <property type="evidence" value="ECO:0007669"/>
    <property type="project" value="UniProtKB-SubCell"/>
</dbReference>
<protein>
    <recommendedName>
        <fullName evidence="4 15">Undecaprenyl-diphosphatase</fullName>
        <ecNumber evidence="3 15">3.6.1.27</ecNumber>
    </recommendedName>
    <alternativeName>
        <fullName evidence="13 15">Bacitracin resistance protein</fullName>
    </alternativeName>
    <alternativeName>
        <fullName evidence="12 15">Undecaprenyl pyrophosphate phosphatase</fullName>
    </alternativeName>
</protein>
<dbReference type="GO" id="GO:0008360">
    <property type="term" value="P:regulation of cell shape"/>
    <property type="evidence" value="ECO:0007669"/>
    <property type="project" value="UniProtKB-KW"/>
</dbReference>
<feature type="transmembrane region" description="Helical" evidence="15">
    <location>
        <begin position="168"/>
        <end position="186"/>
    </location>
</feature>
<keyword evidence="5 15" id="KW-1003">Cell membrane</keyword>
<evidence type="ECO:0000256" key="14">
    <source>
        <dbReference type="ARBA" id="ARBA00047594"/>
    </source>
</evidence>
<accession>A0A975F5W7</accession>
<evidence type="ECO:0000256" key="5">
    <source>
        <dbReference type="ARBA" id="ARBA00022475"/>
    </source>
</evidence>
<dbReference type="HAMAP" id="MF_01006">
    <property type="entry name" value="Undec_diphosphatase"/>
    <property type="match status" value="1"/>
</dbReference>
<name>A0A975F5W7_9SPIR</name>
<keyword evidence="15" id="KW-0573">Peptidoglycan synthesis</keyword>
<comment type="miscellaneous">
    <text evidence="15">Bacitracin is thought to be involved in the inhibition of peptidoglycan synthesis by sequestering undecaprenyl diphosphate, thereby reducing the pool of lipid carrier available.</text>
</comment>
<evidence type="ECO:0000256" key="11">
    <source>
        <dbReference type="ARBA" id="ARBA00023316"/>
    </source>
</evidence>
<comment type="similarity">
    <text evidence="2 15">Belongs to the UppP family.</text>
</comment>
<dbReference type="KEGG" id="tpav:HRQ91_10675"/>
<dbReference type="RefSeq" id="WP_210119523.1">
    <property type="nucleotide sequence ID" value="NZ_CP054142.1"/>
</dbReference>
<dbReference type="AlphaFoldDB" id="A0A975F5W7"/>
<feature type="transmembrane region" description="Helical" evidence="15">
    <location>
        <begin position="307"/>
        <end position="324"/>
    </location>
</feature>
<evidence type="ECO:0000256" key="3">
    <source>
        <dbReference type="ARBA" id="ARBA00012374"/>
    </source>
</evidence>
<keyword evidence="7 15" id="KW-0378">Hydrolase</keyword>
<keyword evidence="6 15" id="KW-0812">Transmembrane</keyword>
<dbReference type="EMBL" id="CP054142">
    <property type="protein sequence ID" value="QTQ14883.1"/>
    <property type="molecule type" value="Genomic_DNA"/>
</dbReference>
<evidence type="ECO:0000256" key="8">
    <source>
        <dbReference type="ARBA" id="ARBA00022989"/>
    </source>
</evidence>
<dbReference type="GO" id="GO:0050380">
    <property type="term" value="F:undecaprenyl-diphosphatase activity"/>
    <property type="evidence" value="ECO:0007669"/>
    <property type="project" value="UniProtKB-UniRule"/>
</dbReference>
<dbReference type="PANTHER" id="PTHR30622:SF2">
    <property type="entry name" value="UNDECAPRENYL-DIPHOSPHATASE"/>
    <property type="match status" value="1"/>
</dbReference>
<dbReference type="EC" id="3.6.1.27" evidence="3 15"/>
<evidence type="ECO:0000256" key="1">
    <source>
        <dbReference type="ARBA" id="ARBA00004651"/>
    </source>
</evidence>
<evidence type="ECO:0000256" key="2">
    <source>
        <dbReference type="ARBA" id="ARBA00010621"/>
    </source>
</evidence>
<dbReference type="Proteomes" id="UP000671908">
    <property type="component" value="Chromosome"/>
</dbReference>
<feature type="transmembrane region" description="Helical" evidence="15">
    <location>
        <begin position="245"/>
        <end position="263"/>
    </location>
</feature>
<evidence type="ECO:0000256" key="4">
    <source>
        <dbReference type="ARBA" id="ARBA00021581"/>
    </source>
</evidence>
<organism evidence="16 17">
    <name type="scientific">Treponema parvum</name>
    <dbReference type="NCBI Taxonomy" id="138851"/>
    <lineage>
        <taxon>Bacteria</taxon>
        <taxon>Pseudomonadati</taxon>
        <taxon>Spirochaetota</taxon>
        <taxon>Spirochaetia</taxon>
        <taxon>Spirochaetales</taxon>
        <taxon>Treponemataceae</taxon>
        <taxon>Treponema</taxon>
    </lineage>
</organism>
<dbReference type="GO" id="GO:0046677">
    <property type="term" value="P:response to antibiotic"/>
    <property type="evidence" value="ECO:0007669"/>
    <property type="project" value="UniProtKB-UniRule"/>
</dbReference>
<feature type="transmembrane region" description="Helical" evidence="15">
    <location>
        <begin position="41"/>
        <end position="57"/>
    </location>
</feature>
<dbReference type="Pfam" id="PF02673">
    <property type="entry name" value="BacA"/>
    <property type="match status" value="2"/>
</dbReference>
<dbReference type="PANTHER" id="PTHR30622">
    <property type="entry name" value="UNDECAPRENYL-DIPHOSPHATASE"/>
    <property type="match status" value="1"/>
</dbReference>
<keyword evidence="15" id="KW-0133">Cell shape</keyword>
<feature type="transmembrane region" description="Helical" evidence="15">
    <location>
        <begin position="6"/>
        <end position="29"/>
    </location>
</feature>
<comment type="function">
    <text evidence="15">Catalyzes the dephosphorylation of undecaprenyl diphosphate (UPP). Confers resistance to bacitracin.</text>
</comment>
<evidence type="ECO:0000313" key="17">
    <source>
        <dbReference type="Proteomes" id="UP000671908"/>
    </source>
</evidence>
<keyword evidence="11 15" id="KW-0961">Cell wall biogenesis/degradation</keyword>
<feature type="transmembrane region" description="Helical" evidence="15">
    <location>
        <begin position="275"/>
        <end position="301"/>
    </location>
</feature>